<dbReference type="GO" id="GO:0018025">
    <property type="term" value="F:calmodulin-lysine N-methyltransferase activity"/>
    <property type="evidence" value="ECO:0007669"/>
    <property type="project" value="UniProtKB-EC"/>
</dbReference>
<gene>
    <name evidence="10" type="ORF">CTEN210_03315</name>
</gene>
<dbReference type="InterPro" id="IPR019410">
    <property type="entry name" value="Methyltransf_16"/>
</dbReference>
<protein>
    <recommendedName>
        <fullName evidence="4">Calmodulin-lysine N-methyltransferase</fullName>
        <ecNumber evidence="3">2.1.1.60</ecNumber>
    </recommendedName>
</protein>
<evidence type="ECO:0000256" key="4">
    <source>
        <dbReference type="ARBA" id="ARBA00020594"/>
    </source>
</evidence>
<evidence type="ECO:0000256" key="7">
    <source>
        <dbReference type="ARBA" id="ARBA00022679"/>
    </source>
</evidence>
<feature type="compositionally biased region" description="Basic residues" evidence="9">
    <location>
        <begin position="59"/>
        <end position="69"/>
    </location>
</feature>
<feature type="region of interest" description="Disordered" evidence="9">
    <location>
        <begin position="52"/>
        <end position="74"/>
    </location>
</feature>
<evidence type="ECO:0000256" key="3">
    <source>
        <dbReference type="ARBA" id="ARBA00011914"/>
    </source>
</evidence>
<keyword evidence="11" id="KW-1185">Reference proteome</keyword>
<accession>A0AAD3CJ54</accession>
<dbReference type="PANTHER" id="PTHR13539">
    <property type="entry name" value="CALMODULIN-LYSINE N-METHYLTRANSFERASE"/>
    <property type="match status" value="1"/>
</dbReference>
<comment type="caution">
    <text evidence="10">The sequence shown here is derived from an EMBL/GenBank/DDBJ whole genome shotgun (WGS) entry which is preliminary data.</text>
</comment>
<organism evidence="10 11">
    <name type="scientific">Chaetoceros tenuissimus</name>
    <dbReference type="NCBI Taxonomy" id="426638"/>
    <lineage>
        <taxon>Eukaryota</taxon>
        <taxon>Sar</taxon>
        <taxon>Stramenopiles</taxon>
        <taxon>Ochrophyta</taxon>
        <taxon>Bacillariophyta</taxon>
        <taxon>Coscinodiscophyceae</taxon>
        <taxon>Chaetocerotophycidae</taxon>
        <taxon>Chaetocerotales</taxon>
        <taxon>Chaetocerotaceae</taxon>
        <taxon>Chaetoceros</taxon>
    </lineage>
</organism>
<dbReference type="InterPro" id="IPR029063">
    <property type="entry name" value="SAM-dependent_MTases_sf"/>
</dbReference>
<name>A0AAD3CJ54_9STRA</name>
<keyword evidence="8" id="KW-0539">Nucleus</keyword>
<evidence type="ECO:0000313" key="11">
    <source>
        <dbReference type="Proteomes" id="UP001054902"/>
    </source>
</evidence>
<evidence type="ECO:0000256" key="8">
    <source>
        <dbReference type="ARBA" id="ARBA00023242"/>
    </source>
</evidence>
<keyword evidence="5" id="KW-0963">Cytoplasm</keyword>
<dbReference type="PANTHER" id="PTHR13539:SF3">
    <property type="entry name" value="CALMODULIN-LYSINE N-METHYLTRANSFERASE"/>
    <property type="match status" value="1"/>
</dbReference>
<keyword evidence="6" id="KW-0489">Methyltransferase</keyword>
<dbReference type="Pfam" id="PF10294">
    <property type="entry name" value="Methyltransf_16"/>
    <property type="match status" value="1"/>
</dbReference>
<dbReference type="Gene3D" id="3.40.50.150">
    <property type="entry name" value="Vaccinia Virus protein VP39"/>
    <property type="match status" value="1"/>
</dbReference>
<sequence length="407" mass="45006">MQNRISIRGIPSCVPKLENGSTAIQELVESHGCWLDRFGFIEESLIANEKDSNVSAKPKSIKMRRRRRREDKTKSQENICAVAEFYVENIRNQAMKSLHGFMVYMDADGNILHSHACGQDSIPPNSEEHVHVSFQIEASAATPQESKIFLSKYEKISIGNDESGNHSKRNVVEIQRLSLTSDIHLIVKNSENGGGTGESPWKGGLILAKLIAHWMDDASLKETICPEQESIISCSGLFTGKVVELGAGSAGLPSMALAKFCKLNDIDLDIQATDGVDEIVVALQTNIALNGFDDEISVKHLDWNSMPEYDDEMMVDTIIFADCVYNDAGANALVNAISHILKKGGQILGVLPDFRVGLDLFEQLMIENQFEPTEIPIIDHNIDEGQTFKCSGGSGKNYRLLHWACKR</sequence>
<evidence type="ECO:0000256" key="6">
    <source>
        <dbReference type="ARBA" id="ARBA00022603"/>
    </source>
</evidence>
<dbReference type="EC" id="2.1.1.60" evidence="3"/>
<dbReference type="InterPro" id="IPR025800">
    <property type="entry name" value="CaM-Lys-N-MeTrfase"/>
</dbReference>
<comment type="subcellular location">
    <subcellularLocation>
        <location evidence="2">Cytoplasm</location>
    </subcellularLocation>
    <subcellularLocation>
        <location evidence="1">Nucleus</location>
    </subcellularLocation>
</comment>
<dbReference type="EMBL" id="BLLK01000022">
    <property type="protein sequence ID" value="GFH46841.1"/>
    <property type="molecule type" value="Genomic_DNA"/>
</dbReference>
<dbReference type="GO" id="GO:0005634">
    <property type="term" value="C:nucleus"/>
    <property type="evidence" value="ECO:0007669"/>
    <property type="project" value="UniProtKB-SubCell"/>
</dbReference>
<dbReference type="GO" id="GO:0005737">
    <property type="term" value="C:cytoplasm"/>
    <property type="evidence" value="ECO:0007669"/>
    <property type="project" value="UniProtKB-SubCell"/>
</dbReference>
<evidence type="ECO:0000256" key="2">
    <source>
        <dbReference type="ARBA" id="ARBA00004496"/>
    </source>
</evidence>
<dbReference type="GO" id="GO:0032259">
    <property type="term" value="P:methylation"/>
    <property type="evidence" value="ECO:0007669"/>
    <property type="project" value="UniProtKB-KW"/>
</dbReference>
<dbReference type="AlphaFoldDB" id="A0AAD3CJ54"/>
<dbReference type="Proteomes" id="UP001054902">
    <property type="component" value="Unassembled WGS sequence"/>
</dbReference>
<keyword evidence="7" id="KW-0808">Transferase</keyword>
<dbReference type="SUPFAM" id="SSF53335">
    <property type="entry name" value="S-adenosyl-L-methionine-dependent methyltransferases"/>
    <property type="match status" value="1"/>
</dbReference>
<evidence type="ECO:0000313" key="10">
    <source>
        <dbReference type="EMBL" id="GFH46841.1"/>
    </source>
</evidence>
<proteinExistence type="predicted"/>
<evidence type="ECO:0000256" key="5">
    <source>
        <dbReference type="ARBA" id="ARBA00022490"/>
    </source>
</evidence>
<dbReference type="CDD" id="cd02440">
    <property type="entry name" value="AdoMet_MTases"/>
    <property type="match status" value="1"/>
</dbReference>
<reference evidence="10 11" key="1">
    <citation type="journal article" date="2021" name="Sci. Rep.">
        <title>The genome of the diatom Chaetoceros tenuissimus carries an ancient integrated fragment of an extant virus.</title>
        <authorList>
            <person name="Hongo Y."/>
            <person name="Kimura K."/>
            <person name="Takaki Y."/>
            <person name="Yoshida Y."/>
            <person name="Baba S."/>
            <person name="Kobayashi G."/>
            <person name="Nagasaki K."/>
            <person name="Hano T."/>
            <person name="Tomaru Y."/>
        </authorList>
    </citation>
    <scope>NUCLEOTIDE SEQUENCE [LARGE SCALE GENOMIC DNA]</scope>
    <source>
        <strain evidence="10 11">NIES-3715</strain>
    </source>
</reference>
<evidence type="ECO:0000256" key="9">
    <source>
        <dbReference type="SAM" id="MobiDB-lite"/>
    </source>
</evidence>
<evidence type="ECO:0000256" key="1">
    <source>
        <dbReference type="ARBA" id="ARBA00004123"/>
    </source>
</evidence>